<evidence type="ECO:0000313" key="7">
    <source>
        <dbReference type="Proteomes" id="UP000322983"/>
    </source>
</evidence>
<dbReference type="Pfam" id="PF04068">
    <property type="entry name" value="Fer4_RLI"/>
    <property type="match status" value="1"/>
</dbReference>
<dbReference type="EMBL" id="AP018930">
    <property type="protein sequence ID" value="BBG27221.1"/>
    <property type="molecule type" value="Genomic_DNA"/>
</dbReference>
<evidence type="ECO:0000313" key="6">
    <source>
        <dbReference type="EMBL" id="BBG27221.1"/>
    </source>
</evidence>
<dbReference type="PROSITE" id="PS51379">
    <property type="entry name" value="4FE4S_FER_2"/>
    <property type="match status" value="1"/>
</dbReference>
<dbReference type="InterPro" id="IPR017871">
    <property type="entry name" value="ABC_transporter-like_CS"/>
</dbReference>
<gene>
    <name evidence="5" type="ORF">IC006_1782</name>
    <name evidence="6" type="ORF">IC007_1760</name>
</gene>
<reference evidence="5 7" key="2">
    <citation type="journal article" date="2020" name="Int. J. Syst. Evol. Microbiol.">
        <title>Sulfuracidifex tepidarius gen. nov., sp. nov. and transfer of Sulfolobus metallicus Huber and Stetter 1992 to the genus Sulfuracidifex as Sulfuracidifex metallicus comb. nov.</title>
        <authorList>
            <person name="Itoh T."/>
            <person name="Miura T."/>
            <person name="Sakai H.D."/>
            <person name="Kato S."/>
            <person name="Ohkuma M."/>
            <person name="Takashina T."/>
        </authorList>
    </citation>
    <scope>NUCLEOTIDE SEQUENCE [LARGE SCALE GENOMIC DNA]</scope>
    <source>
        <strain evidence="5 7">IC-006</strain>
        <strain evidence="6">IC-007</strain>
    </source>
</reference>
<dbReference type="EMBL" id="AP018929">
    <property type="protein sequence ID" value="BBG24463.1"/>
    <property type="molecule type" value="Genomic_DNA"/>
</dbReference>
<evidence type="ECO:0000256" key="1">
    <source>
        <dbReference type="ARBA" id="ARBA00022741"/>
    </source>
</evidence>
<dbReference type="InterPro" id="IPR017896">
    <property type="entry name" value="4Fe4S_Fe-S-bd"/>
</dbReference>
<dbReference type="GO" id="GO:0016887">
    <property type="term" value="F:ATP hydrolysis activity"/>
    <property type="evidence" value="ECO:0007669"/>
    <property type="project" value="InterPro"/>
</dbReference>
<dbReference type="SMART" id="SM00382">
    <property type="entry name" value="AAA"/>
    <property type="match status" value="2"/>
</dbReference>
<evidence type="ECO:0000259" key="3">
    <source>
        <dbReference type="PROSITE" id="PS50893"/>
    </source>
</evidence>
<dbReference type="Gene3D" id="3.40.50.300">
    <property type="entry name" value="P-loop containing nucleotide triphosphate hydrolases"/>
    <property type="match status" value="2"/>
</dbReference>
<accession>A0A510E3Y0</accession>
<dbReference type="AlphaFoldDB" id="A0A510DW58"/>
<dbReference type="GO" id="GO:0016491">
    <property type="term" value="F:oxidoreductase activity"/>
    <property type="evidence" value="ECO:0007669"/>
    <property type="project" value="UniProtKB-ARBA"/>
</dbReference>
<proteinExistence type="predicted"/>
<dbReference type="SUPFAM" id="SSF52540">
    <property type="entry name" value="P-loop containing nucleoside triphosphate hydrolases"/>
    <property type="match status" value="2"/>
</dbReference>
<sequence>MVSVRLAVINYDFCKPDKCSTECISYCPIDRSGGKAIELAEIVKGKPVIYEETCIGCGICVKKCPFEAITVINLPDQYEGELIHRYGVNGFKLFGIPTLKEGFITGILGKNGTGKTTMLKIISGELIPNFGDTQGPSSQEEVLRRFKGKEMYSYFKDLYSKEIRVVHKIQYVEYAGRFLKGTVAEVLTKVDQRGKVDEIKTLLSMERFWNKDCKVLSGGELQKLLIAAALARDADVYVFDEPSSYLDVRERTNMAKAIRELTKNKYVVLVEHDLVVLDFLADFLNIVYGEGSIYGKVSKVYSARVGINNFLNGFLPAENMKIRQDKIDFVIKELSELDFAKGVKEKIIWSDIYKDNSGFKLKINSGKAREGEIIGIVGPNGIGKTTFVKILVGEYKPDVGEVIPDELRLSYKPQVISPNSDLTVKDYLENVSKDVLSNSSWFYVEVIRRLGLHRLLESVVNNLSGGELQKLLIAAALARDADVYVFDEPSSYLDVEERYVVAKAIKKITRERKSVTFVVEHDLSIHDYIADRILVFSGTPSIEGEAKGPFSIKEGMNIFLKELGITFRRDAETGRPRVNKLDSYLDRLQKEKGEYYSIAKVSS</sequence>
<evidence type="ECO:0000313" key="8">
    <source>
        <dbReference type="Proteomes" id="UP000325030"/>
    </source>
</evidence>
<dbReference type="InterPro" id="IPR013283">
    <property type="entry name" value="RLI1"/>
</dbReference>
<dbReference type="Proteomes" id="UP000325030">
    <property type="component" value="Chromosome"/>
</dbReference>
<dbReference type="Pfam" id="PF00005">
    <property type="entry name" value="ABC_tran"/>
    <property type="match status" value="2"/>
</dbReference>
<feature type="domain" description="4Fe-4S ferredoxin-type" evidence="4">
    <location>
        <begin position="45"/>
        <end position="74"/>
    </location>
</feature>
<feature type="domain" description="ABC transporter" evidence="3">
    <location>
        <begin position="343"/>
        <end position="563"/>
    </location>
</feature>
<dbReference type="InterPro" id="IPR003593">
    <property type="entry name" value="AAA+_ATPase"/>
</dbReference>
<dbReference type="PANTHER" id="PTHR19248">
    <property type="entry name" value="ATP-BINDING TRANSPORT PROTEIN-RELATED"/>
    <property type="match status" value="1"/>
</dbReference>
<keyword evidence="1" id="KW-0547">Nucleotide-binding</keyword>
<dbReference type="GO" id="GO:0005524">
    <property type="term" value="F:ATP binding"/>
    <property type="evidence" value="ECO:0007669"/>
    <property type="project" value="UniProtKB-KW"/>
</dbReference>
<accession>A0A510DW58</accession>
<dbReference type="Proteomes" id="UP000322983">
    <property type="component" value="Chromosome"/>
</dbReference>
<evidence type="ECO:0000259" key="4">
    <source>
        <dbReference type="PROSITE" id="PS51379"/>
    </source>
</evidence>
<dbReference type="InterPro" id="IPR007209">
    <property type="entry name" value="RNaseL-inhib-like_metal-bd_dom"/>
</dbReference>
<reference evidence="8" key="1">
    <citation type="submission" date="2018-09" db="EMBL/GenBank/DDBJ databases">
        <title>Complete Genome Sequencing of Sulfolobus sp. JCM 16834.</title>
        <authorList>
            <person name="Kato S."/>
            <person name="Itoh T."/>
            <person name="Ohkuma M."/>
        </authorList>
    </citation>
    <scope>NUCLEOTIDE SEQUENCE [LARGE SCALE GENOMIC DNA]</scope>
    <source>
        <strain evidence="8">IC-007</strain>
    </source>
</reference>
<evidence type="ECO:0000256" key="2">
    <source>
        <dbReference type="ARBA" id="ARBA00022840"/>
    </source>
</evidence>
<dbReference type="PROSITE" id="PS00211">
    <property type="entry name" value="ABC_TRANSPORTER_1"/>
    <property type="match status" value="2"/>
</dbReference>
<evidence type="ECO:0000313" key="5">
    <source>
        <dbReference type="EMBL" id="BBG24463.1"/>
    </source>
</evidence>
<dbReference type="STRING" id="1294262.GCA_001316085_00233"/>
<dbReference type="PRINTS" id="PR01868">
    <property type="entry name" value="ABCEFAMILY"/>
</dbReference>
<protein>
    <submittedName>
        <fullName evidence="5">Molybdate/tungstate import ATP-binding protein WtpC</fullName>
    </submittedName>
</protein>
<dbReference type="NCBIfam" id="NF009945">
    <property type="entry name" value="PRK13409.1"/>
    <property type="match status" value="1"/>
</dbReference>
<dbReference type="KEGG" id="step:IC006_1782"/>
<organism evidence="5 7">
    <name type="scientific">Sulfuracidifex tepidarius</name>
    <dbReference type="NCBI Taxonomy" id="1294262"/>
    <lineage>
        <taxon>Archaea</taxon>
        <taxon>Thermoproteota</taxon>
        <taxon>Thermoprotei</taxon>
        <taxon>Sulfolobales</taxon>
        <taxon>Sulfolobaceae</taxon>
        <taxon>Sulfuracidifex</taxon>
    </lineage>
</organism>
<dbReference type="InterPro" id="IPR003439">
    <property type="entry name" value="ABC_transporter-like_ATP-bd"/>
</dbReference>
<dbReference type="InterPro" id="IPR017900">
    <property type="entry name" value="4Fe4S_Fe_S_CS"/>
</dbReference>
<keyword evidence="2 5" id="KW-0067">ATP-binding</keyword>
<dbReference type="PROSITE" id="PS00198">
    <property type="entry name" value="4FE4S_FER_1"/>
    <property type="match status" value="1"/>
</dbReference>
<feature type="domain" description="ABC transporter" evidence="3">
    <location>
        <begin position="72"/>
        <end position="313"/>
    </location>
</feature>
<name>A0A510DW58_9CREN</name>
<keyword evidence="7" id="KW-1185">Reference proteome</keyword>
<dbReference type="SUPFAM" id="SSF54862">
    <property type="entry name" value="4Fe-4S ferredoxins"/>
    <property type="match status" value="1"/>
</dbReference>
<dbReference type="Pfam" id="PF00037">
    <property type="entry name" value="Fer4"/>
    <property type="match status" value="1"/>
</dbReference>
<dbReference type="FunFam" id="3.40.50.300:FF:001546">
    <property type="entry name" value="RNase L inhibitor homolog"/>
    <property type="match status" value="1"/>
</dbReference>
<dbReference type="InterPro" id="IPR027417">
    <property type="entry name" value="P-loop_NTPase"/>
</dbReference>
<dbReference type="PROSITE" id="PS50893">
    <property type="entry name" value="ABC_TRANSPORTER_2"/>
    <property type="match status" value="2"/>
</dbReference>